<evidence type="ECO:0000259" key="1">
    <source>
        <dbReference type="PROSITE" id="PS50174"/>
    </source>
</evidence>
<protein>
    <recommendedName>
        <fullName evidence="1">G-patch domain-containing protein</fullName>
    </recommendedName>
</protein>
<proteinExistence type="predicted"/>
<sequence>MLAKMGWTEGQALGKEGDGLREPVALEQVQSNLAPRLCHRQRCNRSKVTLLLVSVTGSVVTGSEKPCSFMLRRYFEAVIQ</sequence>
<organism evidence="2">
    <name type="scientific">Timema cristinae</name>
    <name type="common">Walking stick</name>
    <dbReference type="NCBI Taxonomy" id="61476"/>
    <lineage>
        <taxon>Eukaryota</taxon>
        <taxon>Metazoa</taxon>
        <taxon>Ecdysozoa</taxon>
        <taxon>Arthropoda</taxon>
        <taxon>Hexapoda</taxon>
        <taxon>Insecta</taxon>
        <taxon>Pterygota</taxon>
        <taxon>Neoptera</taxon>
        <taxon>Polyneoptera</taxon>
        <taxon>Phasmatodea</taxon>
        <taxon>Timematodea</taxon>
        <taxon>Timematoidea</taxon>
        <taxon>Timematidae</taxon>
        <taxon>Timema</taxon>
    </lineage>
</organism>
<dbReference type="Pfam" id="PF01585">
    <property type="entry name" value="G-patch"/>
    <property type="match status" value="1"/>
</dbReference>
<gene>
    <name evidence="2" type="ORF">TCEB3V08_LOCUS6693</name>
</gene>
<dbReference type="GO" id="GO:0003676">
    <property type="term" value="F:nucleic acid binding"/>
    <property type="evidence" value="ECO:0007669"/>
    <property type="project" value="InterPro"/>
</dbReference>
<dbReference type="AlphaFoldDB" id="A0A7R9CXK5"/>
<dbReference type="PROSITE" id="PS50174">
    <property type="entry name" value="G_PATCH"/>
    <property type="match status" value="1"/>
</dbReference>
<dbReference type="InterPro" id="IPR000467">
    <property type="entry name" value="G_patch_dom"/>
</dbReference>
<evidence type="ECO:0000313" key="2">
    <source>
        <dbReference type="EMBL" id="CAD7402823.1"/>
    </source>
</evidence>
<feature type="domain" description="G-patch" evidence="1">
    <location>
        <begin position="1"/>
        <end position="27"/>
    </location>
</feature>
<accession>A0A7R9CXK5</accession>
<reference evidence="2" key="1">
    <citation type="submission" date="2020-11" db="EMBL/GenBank/DDBJ databases">
        <authorList>
            <person name="Tran Van P."/>
        </authorList>
    </citation>
    <scope>NUCLEOTIDE SEQUENCE</scope>
</reference>
<dbReference type="EMBL" id="OC318653">
    <property type="protein sequence ID" value="CAD7402823.1"/>
    <property type="molecule type" value="Genomic_DNA"/>
</dbReference>
<name>A0A7R9CXK5_TIMCR</name>